<comment type="similarity">
    <text evidence="1 2">Belongs to the small heat shock protein (HSP20) family.</text>
</comment>
<name>A0A366Y3U0_9BACI</name>
<protein>
    <submittedName>
        <fullName evidence="4">Hsp20/alpha crystallin family protein</fullName>
    </submittedName>
</protein>
<evidence type="ECO:0000259" key="3">
    <source>
        <dbReference type="PROSITE" id="PS01031"/>
    </source>
</evidence>
<gene>
    <name evidence="4" type="ORF">DS031_05100</name>
</gene>
<dbReference type="Proteomes" id="UP000253314">
    <property type="component" value="Unassembled WGS sequence"/>
</dbReference>
<accession>A0A366Y3U0</accession>
<dbReference type="AlphaFoldDB" id="A0A366Y3U0"/>
<proteinExistence type="inferred from homology"/>
<organism evidence="4 5">
    <name type="scientific">Bacillus taeanensis</name>
    <dbReference type="NCBI Taxonomy" id="273032"/>
    <lineage>
        <taxon>Bacteria</taxon>
        <taxon>Bacillati</taxon>
        <taxon>Bacillota</taxon>
        <taxon>Bacilli</taxon>
        <taxon>Bacillales</taxon>
        <taxon>Bacillaceae</taxon>
        <taxon>Bacillus</taxon>
    </lineage>
</organism>
<dbReference type="SUPFAM" id="SSF49764">
    <property type="entry name" value="HSP20-like chaperones"/>
    <property type="match status" value="1"/>
</dbReference>
<dbReference type="Pfam" id="PF00011">
    <property type="entry name" value="HSP20"/>
    <property type="match status" value="1"/>
</dbReference>
<evidence type="ECO:0000313" key="4">
    <source>
        <dbReference type="EMBL" id="RBW70851.1"/>
    </source>
</evidence>
<keyword evidence="5" id="KW-1185">Reference proteome</keyword>
<dbReference type="CDD" id="cd06464">
    <property type="entry name" value="ACD_sHsps-like"/>
    <property type="match status" value="1"/>
</dbReference>
<dbReference type="PROSITE" id="PS01031">
    <property type="entry name" value="SHSP"/>
    <property type="match status" value="1"/>
</dbReference>
<dbReference type="Gene3D" id="2.60.40.790">
    <property type="match status" value="1"/>
</dbReference>
<sequence length="165" mass="19601">MNRIKQGNEVIMLDSWNKMNQWKQMMDQFMGDNFWKNFNMEQLLGNKQEPTVNVYEAGNEVLCVINLPGLRDVKNVELYVEYQQLIVRGHNSLKFSRFRPLNEEIFQGSFERSINLPFPVREKPIDASYKKGLLIIHLHRLMSETPQKRIPIQNHDQPTELKKKK</sequence>
<dbReference type="InterPro" id="IPR002068">
    <property type="entry name" value="A-crystallin/Hsp20_dom"/>
</dbReference>
<dbReference type="InterPro" id="IPR008978">
    <property type="entry name" value="HSP20-like_chaperone"/>
</dbReference>
<dbReference type="OrthoDB" id="1806521at2"/>
<evidence type="ECO:0000256" key="1">
    <source>
        <dbReference type="PROSITE-ProRule" id="PRU00285"/>
    </source>
</evidence>
<evidence type="ECO:0000313" key="5">
    <source>
        <dbReference type="Proteomes" id="UP000253314"/>
    </source>
</evidence>
<comment type="caution">
    <text evidence="4">The sequence shown here is derived from an EMBL/GenBank/DDBJ whole genome shotgun (WGS) entry which is preliminary data.</text>
</comment>
<feature type="domain" description="SHSP" evidence="3">
    <location>
        <begin position="43"/>
        <end position="155"/>
    </location>
</feature>
<evidence type="ECO:0000256" key="2">
    <source>
        <dbReference type="RuleBase" id="RU003616"/>
    </source>
</evidence>
<dbReference type="EMBL" id="QOCW01000003">
    <property type="protein sequence ID" value="RBW70851.1"/>
    <property type="molecule type" value="Genomic_DNA"/>
</dbReference>
<reference evidence="4 5" key="1">
    <citation type="submission" date="2018-07" db="EMBL/GenBank/DDBJ databases">
        <title>Lottiidibacillus patelloidae gen. nov., sp. nov., isolated from the intestinal tract of a marine limpet and the reclassification of B. taeanensis BH030017T, B. algicola KMM 3737T and B. hwajinpoensis SW-72T as genus Lottiidibacillus.</title>
        <authorList>
            <person name="Liu R."/>
            <person name="Huang Z."/>
        </authorList>
    </citation>
    <scope>NUCLEOTIDE SEQUENCE [LARGE SCALE GENOMIC DNA]</scope>
    <source>
        <strain evidence="4 5">BH030017</strain>
    </source>
</reference>